<feature type="region of interest" description="Disordered" evidence="2">
    <location>
        <begin position="251"/>
        <end position="312"/>
    </location>
</feature>
<reference evidence="4" key="1">
    <citation type="journal article" date="2020" name="Fungal Divers.">
        <title>Resolving the Mortierellaceae phylogeny through synthesis of multi-gene phylogenetics and phylogenomics.</title>
        <authorList>
            <person name="Vandepol N."/>
            <person name="Liber J."/>
            <person name="Desiro A."/>
            <person name="Na H."/>
            <person name="Kennedy M."/>
            <person name="Barry K."/>
            <person name="Grigoriev I.V."/>
            <person name="Miller A.N."/>
            <person name="O'Donnell K."/>
            <person name="Stajich J.E."/>
            <person name="Bonito G."/>
        </authorList>
    </citation>
    <scope>NUCLEOTIDE SEQUENCE</scope>
    <source>
        <strain evidence="4">KOD948</strain>
    </source>
</reference>
<feature type="region of interest" description="Disordered" evidence="2">
    <location>
        <begin position="665"/>
        <end position="788"/>
    </location>
</feature>
<feature type="compositionally biased region" description="Polar residues" evidence="2">
    <location>
        <begin position="459"/>
        <end position="468"/>
    </location>
</feature>
<dbReference type="GO" id="GO:0010605">
    <property type="term" value="P:negative regulation of macromolecule metabolic process"/>
    <property type="evidence" value="ECO:0007669"/>
    <property type="project" value="UniProtKB-ARBA"/>
</dbReference>
<protein>
    <recommendedName>
        <fullName evidence="3">Poly(A) RNA polymerase mitochondrial-like central palm domain-containing protein</fullName>
    </recommendedName>
</protein>
<dbReference type="GO" id="GO:0031123">
    <property type="term" value="P:RNA 3'-end processing"/>
    <property type="evidence" value="ECO:0007669"/>
    <property type="project" value="TreeGrafter"/>
</dbReference>
<feature type="region of interest" description="Disordered" evidence="2">
    <location>
        <begin position="1055"/>
        <end position="1074"/>
    </location>
</feature>
<name>A0A9P6PNT0_9FUNG</name>
<dbReference type="PANTHER" id="PTHR12271:SF40">
    <property type="entry name" value="POLY(A) RNA POLYMERASE GLD2"/>
    <property type="match status" value="1"/>
</dbReference>
<feature type="compositionally biased region" description="Low complexity" evidence="2">
    <location>
        <begin position="286"/>
        <end position="302"/>
    </location>
</feature>
<feature type="domain" description="Poly(A) RNA polymerase mitochondrial-like central palm" evidence="3">
    <location>
        <begin position="1371"/>
        <end position="1502"/>
    </location>
</feature>
<feature type="compositionally biased region" description="Acidic residues" evidence="2">
    <location>
        <begin position="682"/>
        <end position="752"/>
    </location>
</feature>
<accession>A0A9P6PNT0</accession>
<dbReference type="CDD" id="cd05402">
    <property type="entry name" value="NT_PAP_TUTase"/>
    <property type="match status" value="1"/>
</dbReference>
<dbReference type="InterPro" id="IPR054708">
    <property type="entry name" value="MTPAP-like_central"/>
</dbReference>
<feature type="region of interest" description="Disordered" evidence="2">
    <location>
        <begin position="428"/>
        <end position="501"/>
    </location>
</feature>
<dbReference type="GO" id="GO:0046872">
    <property type="term" value="F:metal ion binding"/>
    <property type="evidence" value="ECO:0007669"/>
    <property type="project" value="UniProtKB-KW"/>
</dbReference>
<comment type="caution">
    <text evidence="4">The sequence shown here is derived from an EMBL/GenBank/DDBJ whole genome shotgun (WGS) entry which is preliminary data.</text>
</comment>
<dbReference type="GO" id="GO:1990817">
    <property type="term" value="F:poly(A) RNA polymerase activity"/>
    <property type="evidence" value="ECO:0007669"/>
    <property type="project" value="UniProtKB-EC"/>
</dbReference>
<feature type="compositionally biased region" description="Basic and acidic residues" evidence="2">
    <location>
        <begin position="769"/>
        <end position="784"/>
    </location>
</feature>
<dbReference type="GO" id="GO:0005737">
    <property type="term" value="C:cytoplasm"/>
    <property type="evidence" value="ECO:0007669"/>
    <property type="project" value="UniProtKB-SubCell"/>
</dbReference>
<dbReference type="Gene3D" id="1.10.1410.10">
    <property type="match status" value="1"/>
</dbReference>
<dbReference type="OrthoDB" id="2274644at2759"/>
<dbReference type="Gene3D" id="3.30.460.10">
    <property type="entry name" value="Beta Polymerase, domain 2"/>
    <property type="match status" value="1"/>
</dbReference>
<dbReference type="Proteomes" id="UP000726737">
    <property type="component" value="Unassembled WGS sequence"/>
</dbReference>
<evidence type="ECO:0000313" key="4">
    <source>
        <dbReference type="EMBL" id="KAG0250240.1"/>
    </source>
</evidence>
<sequence length="1816" mass="205175">MDAAQILKEIEFDRQMISITHQVRNDNHFAEFLFEIFLYELAAAVPPGKSSISLQFKVLKESVDMAIAYTRFYEATIPSKRKKNESPFELYVATAPYALSISDIYIYLKDEWRVKRLFTKEIGLDRTKTVVAQFPLSCTLPALTQEDHDHFWKTYRKINPEFYDRYATIVYACRRYVWPHQGSRGYSDMLDNQEIVEKYTKKFIDQQIQQEAREEAYAATMPVETISATVGLARSDLNKAKKKLRKATASTAAAKEGSAGPNNVASSSSLPFVSSSAPKNTFATESDTQPSTATSTQDTATSMPPRLEEESALETRLDTALAICSTLRKQATLVICDVEAFTPAINAWNLQHSIVMTYVLTWFNIGEARRRTAVDRAREKARERAALVAKEREEAAEQMRTNIKRACHQSLEINKHLEQTRCKVEKARLKAQSSARKKVEKQEKRQEKKRRRQEKKLATPTTATQNGITNGSSSSSPATASASASTSTNKSTSAKTNGSKTHIPLTERELLELAVVFQETGLFLDEYVLLVAQKLSRGMIGPMQLIAMAGIKEQAMPHVLEIWNNPTTVRTKLIQFLDRSFKEGMLTSQEVNKLMVSYGETWEKKRQKISLGNSLMKDCVDSMVAGWDGFGFDNLDNYDHCDSDANRTIYDPYDYYHDDDADDEWYSAIDDEDPGGVPDAETVTESDEDSEGVPDAETVTESDGDSEGVPDAETVTESDGDSEGVPDAEMVTESDGDSEGVPDAETVTESDEEHGNRQPHPHMASVNGSRRDDHGADKDSRNADEELSLPLFPNKDMVITLPVGLDRKQRGQVYVDKVKAYWIKSVNIHARVSSIVQRKKSKKMKNAFNREVEEQTTLMVEAIAEAEMEVLNREAQEIKSRSVDEGESDLLTTEDELEISRSLRIPKAADFMWNGVHHYVMQGLGQPNAVDVRDTRLRSTIMVGLDLCQKKVEGRIAKQNERRAQKAAAREKKRLDERIIQEQAERVAKEEAVRIAKAQAERAAREKSEKVAKEKAEHVAREEAERAAKMKAERIAKEKAEYAAKEEAKRIAKEEAERAAKEETKRVANEEAERAAKAEADRIAARKEAERLTKTEVIEVEKAAKEKMDPVEETGAAHEKPLATLVLHADKLAKEEAVLKAMFDTKNVAILQRQQELELLARTEQFKAARIQDVMLMRAAAETKVETNTEVVACGKDQEFGEKYQRDAQERKVFEGRINKFKNERAEEVKSMRSAAQEALINTSPTYELHKLEVEKAAREYEEKRKEREGAEQAVEKHREMVAETASAERKRLQKEKKEMKALKRLEAMEEKRLKQEANNEAQIQAHRRGEPVRLPNNNAIYYDWKGIDFTLALWKVPFEHFEGMEAWVDHWYIQLLPQPESFVHRASLLDRLQLLFTTEFPSKGLQLLPFGSYITGLGNTWSDIDICVFVNPGNFEPYAQHSDVTHLAQFLKKHGMQEVVAIADAKVPIIKFVDPATQIKCDLNVQHPLGIYNSQLIKTYLEIDARLGKLLYLLKYFAKGHGILDGSSGFLCSYAYILMVIVFLQGQRDPILPRLQVKSERPKNVNEYGKPRKTVPNFGECIQNDILAKTFVRQDNKVYDCSFDTRTDLYKSYGLANKKTVAQLLFEFFEFFARRFDYRTMEVSSLHGRIQERHAIAKEKRQQLALGKISGGSGSYNLNSTLSKSPYIYDSKRQLWLSESDQAYFRDLSAGIVAPPGTPDAISSSSTLIDGSTASATTISTPTATGTSSRGSRYQDRFGSEAFLCVIDPFIFNRNVAATCRGDRLGKVWKCFDHAYKCFALGKFAEAFQPIESGE</sequence>
<evidence type="ECO:0000259" key="3">
    <source>
        <dbReference type="Pfam" id="PF22600"/>
    </source>
</evidence>
<evidence type="ECO:0000313" key="5">
    <source>
        <dbReference type="Proteomes" id="UP000726737"/>
    </source>
</evidence>
<proteinExistence type="predicted"/>
<evidence type="ECO:0000256" key="1">
    <source>
        <dbReference type="SAM" id="Coils"/>
    </source>
</evidence>
<organism evidence="4 5">
    <name type="scientific">Mortierella polycephala</name>
    <dbReference type="NCBI Taxonomy" id="41804"/>
    <lineage>
        <taxon>Eukaryota</taxon>
        <taxon>Fungi</taxon>
        <taxon>Fungi incertae sedis</taxon>
        <taxon>Mucoromycota</taxon>
        <taxon>Mortierellomycotina</taxon>
        <taxon>Mortierellomycetes</taxon>
        <taxon>Mortierellales</taxon>
        <taxon>Mortierellaceae</taxon>
        <taxon>Mortierella</taxon>
    </lineage>
</organism>
<dbReference type="PANTHER" id="PTHR12271">
    <property type="entry name" value="POLY A POLYMERASE CID PAP -RELATED"/>
    <property type="match status" value="1"/>
</dbReference>
<dbReference type="SUPFAM" id="SSF81631">
    <property type="entry name" value="PAP/OAS1 substrate-binding domain"/>
    <property type="match status" value="1"/>
</dbReference>
<keyword evidence="1" id="KW-0175">Coiled coil</keyword>
<feature type="compositionally biased region" description="Low complexity" evidence="2">
    <location>
        <begin position="264"/>
        <end position="278"/>
    </location>
</feature>
<keyword evidence="5" id="KW-1185">Reference proteome</keyword>
<gene>
    <name evidence="4" type="ORF">BG011_008562</name>
</gene>
<feature type="compositionally biased region" description="Low complexity" evidence="2">
    <location>
        <begin position="469"/>
        <end position="501"/>
    </location>
</feature>
<feature type="compositionally biased region" description="Acidic residues" evidence="2">
    <location>
        <begin position="665"/>
        <end position="674"/>
    </location>
</feature>
<feature type="coiled-coil region" evidence="1">
    <location>
        <begin position="1247"/>
        <end position="1326"/>
    </location>
</feature>
<dbReference type="InterPro" id="IPR043519">
    <property type="entry name" value="NT_sf"/>
</dbReference>
<evidence type="ECO:0000256" key="2">
    <source>
        <dbReference type="SAM" id="MobiDB-lite"/>
    </source>
</evidence>
<dbReference type="EMBL" id="JAAAJA010000711">
    <property type="protein sequence ID" value="KAG0250240.1"/>
    <property type="molecule type" value="Genomic_DNA"/>
</dbReference>
<dbReference type="SUPFAM" id="SSF81301">
    <property type="entry name" value="Nucleotidyltransferase"/>
    <property type="match status" value="1"/>
</dbReference>
<dbReference type="Pfam" id="PF22600">
    <property type="entry name" value="MTPAP-like_central"/>
    <property type="match status" value="1"/>
</dbReference>